<keyword evidence="8" id="KW-1185">Reference proteome</keyword>
<gene>
    <name evidence="7" type="ORF">T458_12820</name>
</gene>
<organism evidence="7 8">
    <name type="scientific">Brevibacillus panacihumi W25</name>
    <dbReference type="NCBI Taxonomy" id="1408254"/>
    <lineage>
        <taxon>Bacteria</taxon>
        <taxon>Bacillati</taxon>
        <taxon>Bacillota</taxon>
        <taxon>Bacilli</taxon>
        <taxon>Bacillales</taxon>
        <taxon>Paenibacillaceae</taxon>
        <taxon>Brevibacillus</taxon>
    </lineage>
</organism>
<dbReference type="PANTHER" id="PTHR11203:SF37">
    <property type="entry name" value="INTEGRATOR COMPLEX SUBUNIT 11"/>
    <property type="match status" value="1"/>
</dbReference>
<dbReference type="InterPro" id="IPR011108">
    <property type="entry name" value="RMMBL"/>
</dbReference>
<comment type="caution">
    <text evidence="7">The sequence shown here is derived from an EMBL/GenBank/DDBJ whole genome shotgun (WGS) entry which is preliminary data.</text>
</comment>
<dbReference type="RefSeq" id="WP_023556490.1">
    <property type="nucleotide sequence ID" value="NZ_KI629782.1"/>
</dbReference>
<dbReference type="Proteomes" id="UP000017973">
    <property type="component" value="Unassembled WGS sequence"/>
</dbReference>
<name>V6M7T4_9BACL</name>
<dbReference type="PATRIC" id="fig|1408254.3.peg.2535"/>
<evidence type="ECO:0008006" key="9">
    <source>
        <dbReference type="Google" id="ProtNLM"/>
    </source>
</evidence>
<comment type="function">
    <text evidence="3">Counteracts the endogenous Pycsar antiviral defense system. Phosphodiesterase that enables metal-dependent hydrolysis of host cyclic nucleotide Pycsar defense signals such as cCMP and cUMP.</text>
</comment>
<keyword evidence="1" id="KW-0378">Hydrolase</keyword>
<evidence type="ECO:0000256" key="4">
    <source>
        <dbReference type="ARBA" id="ARBA00048505"/>
    </source>
</evidence>
<dbReference type="STRING" id="1408254.T458_12820"/>
<dbReference type="Gene3D" id="3.60.15.10">
    <property type="entry name" value="Ribonuclease Z/Hydroxyacylglutathione hydrolase-like"/>
    <property type="match status" value="1"/>
</dbReference>
<dbReference type="SMART" id="SM00849">
    <property type="entry name" value="Lactamase_B"/>
    <property type="match status" value="1"/>
</dbReference>
<proteinExistence type="predicted"/>
<comment type="catalytic activity">
    <reaction evidence="4">
        <text>3',5'-cyclic UMP + H2O = UMP + H(+)</text>
        <dbReference type="Rhea" id="RHEA:70575"/>
        <dbReference type="ChEBI" id="CHEBI:15377"/>
        <dbReference type="ChEBI" id="CHEBI:15378"/>
        <dbReference type="ChEBI" id="CHEBI:57865"/>
        <dbReference type="ChEBI" id="CHEBI:184387"/>
    </reaction>
    <physiologicalReaction direction="left-to-right" evidence="4">
        <dbReference type="Rhea" id="RHEA:70576"/>
    </physiologicalReaction>
</comment>
<dbReference type="CDD" id="cd16295">
    <property type="entry name" value="TTHA0252-CPSF-like_MBL-fold"/>
    <property type="match status" value="1"/>
</dbReference>
<evidence type="ECO:0000259" key="6">
    <source>
        <dbReference type="SMART" id="SM01027"/>
    </source>
</evidence>
<dbReference type="OrthoDB" id="9803916at2"/>
<comment type="catalytic activity">
    <reaction evidence="2">
        <text>3',5'-cyclic CMP + H2O = CMP + H(+)</text>
        <dbReference type="Rhea" id="RHEA:72675"/>
        <dbReference type="ChEBI" id="CHEBI:15377"/>
        <dbReference type="ChEBI" id="CHEBI:15378"/>
        <dbReference type="ChEBI" id="CHEBI:58003"/>
        <dbReference type="ChEBI" id="CHEBI:60377"/>
    </reaction>
    <physiologicalReaction direction="left-to-right" evidence="2">
        <dbReference type="Rhea" id="RHEA:72676"/>
    </physiologicalReaction>
</comment>
<feature type="domain" description="Metallo-beta-lactamase" evidence="5">
    <location>
        <begin position="359"/>
        <end position="572"/>
    </location>
</feature>
<dbReference type="HOGENOM" id="CLU_344473_0_0_9"/>
<evidence type="ECO:0000313" key="7">
    <source>
        <dbReference type="EMBL" id="EST54574.1"/>
    </source>
</evidence>
<dbReference type="SUPFAM" id="SSF56281">
    <property type="entry name" value="Metallo-hydrolase/oxidoreductase"/>
    <property type="match status" value="1"/>
</dbReference>
<evidence type="ECO:0000256" key="3">
    <source>
        <dbReference type="ARBA" id="ARBA00034301"/>
    </source>
</evidence>
<dbReference type="eggNOG" id="COG1236">
    <property type="taxonomic scope" value="Bacteria"/>
</dbReference>
<evidence type="ECO:0000256" key="2">
    <source>
        <dbReference type="ARBA" id="ARBA00034221"/>
    </source>
</evidence>
<dbReference type="GO" id="GO:0016787">
    <property type="term" value="F:hydrolase activity"/>
    <property type="evidence" value="ECO:0007669"/>
    <property type="project" value="UniProtKB-KW"/>
</dbReference>
<dbReference type="InterPro" id="IPR050698">
    <property type="entry name" value="MBL"/>
</dbReference>
<dbReference type="Gene3D" id="3.40.50.10890">
    <property type="match status" value="1"/>
</dbReference>
<evidence type="ECO:0000313" key="8">
    <source>
        <dbReference type="Proteomes" id="UP000017973"/>
    </source>
</evidence>
<dbReference type="Pfam" id="PF07521">
    <property type="entry name" value="RMMBL"/>
    <property type="match status" value="1"/>
</dbReference>
<evidence type="ECO:0000259" key="5">
    <source>
        <dbReference type="SMART" id="SM00849"/>
    </source>
</evidence>
<dbReference type="InterPro" id="IPR022712">
    <property type="entry name" value="Beta_Casp"/>
</dbReference>
<dbReference type="EMBL" id="AYJU01000016">
    <property type="protein sequence ID" value="EST54574.1"/>
    <property type="molecule type" value="Genomic_DNA"/>
</dbReference>
<reference evidence="7 8" key="1">
    <citation type="journal article" date="2014" name="Genome Announc.">
        <title>Draft Genome Sequence of Brevibacillus panacihumi Strain W25, a Halotolerant Hydrocarbon-Degrading Bacterium.</title>
        <authorList>
            <person name="Wang X."/>
            <person name="Jin D."/>
            <person name="Zhou L."/>
            <person name="Wu L."/>
            <person name="An W."/>
            <person name="Chen Y."/>
            <person name="Zhao L."/>
        </authorList>
    </citation>
    <scope>NUCLEOTIDE SEQUENCE [LARGE SCALE GENOMIC DNA]</scope>
    <source>
        <strain evidence="7 8">W25</strain>
    </source>
</reference>
<feature type="domain" description="Beta-Casp" evidence="6">
    <location>
        <begin position="592"/>
        <end position="730"/>
    </location>
</feature>
<protein>
    <recommendedName>
        <fullName evidence="9">Beta-lactamase</fullName>
    </recommendedName>
</protein>
<evidence type="ECO:0000256" key="1">
    <source>
        <dbReference type="ARBA" id="ARBA00022801"/>
    </source>
</evidence>
<dbReference type="GO" id="GO:0004521">
    <property type="term" value="F:RNA endonuclease activity"/>
    <property type="evidence" value="ECO:0007669"/>
    <property type="project" value="TreeGrafter"/>
</dbReference>
<dbReference type="AlphaFoldDB" id="V6M7T4"/>
<dbReference type="InterPro" id="IPR036866">
    <property type="entry name" value="RibonucZ/Hydroxyglut_hydro"/>
</dbReference>
<dbReference type="InterPro" id="IPR001279">
    <property type="entry name" value="Metallo-B-lactamas"/>
</dbReference>
<dbReference type="PANTHER" id="PTHR11203">
    <property type="entry name" value="CLEAVAGE AND POLYADENYLATION SPECIFICITY FACTOR FAMILY MEMBER"/>
    <property type="match status" value="1"/>
</dbReference>
<sequence length="847" mass="96552">MTILSEVVEKAIYLENRGYFDQAGDCFNYLQQFADELDATVLTRIAQFYLNCDRNIDSLQMAKKAIEKGASLAITGKAYLKAWEKGNLSIEWLEWLQNQPGMENFPEHQLYIAEKLFHGGRHDLGYRLAIQTGEQIEKRVREHLGDFDLFIDSNLLLTELEFLLGNPIQARFHLRKTLYLERERLCRHQEISYWSIVLDEITSWVSREDWHELEERINGEVLMVCQMYRHLLSGKRSKRMMETLHSTPFIDEYLEKKRLTYLALVDRDWTGQLSLTALEEQHARLPDDLLTTLLYTQRLESVDREAAKSVWKREFVKHADHPLAIRAYHALLRSEEGKSRDPILDGCRVTFLGGGEKIGGTSILISIHDRHILLDAGMHLHEESYHPDYQPMFDLGVQYEDLDALLITHAHLDHVGAVPYLLAQRPDLPVYATEATKSLMKVLLTDTVKSSRQQELVNDMYDEEQVKKTLLSVQAVDFAKTFIIPSSGKEWRITYYPAGHILGAASIYMELEGISVLFTGDYSIEDQRTVKGMELPDNLKVDILITESTYGYLPTNASMKRSVQENMFVATVDEMIQSNGSVLIPAFALGRAQEIVLILKEAYKNEDFLPFSLFLDGRVTEVCRIYQDYAELGKFVNPAVIPETFEKPLIFGDGVQAAQDLYSNRKGSSYIFDSFFEDFIAPGKTCVVASSGMLIPQSASSRYAEKMIDSKNCLIAFSGYLDEESAGSHILKKSQSQSLSGGKLQVNGVEKEIRARIEAFRLSAHVSREEIVQLVMELRPSFVFLMHGEHQKRYKPVGTKARGEVIYPSLVELLRQIEGLEVIPAWNGTSYEVQSQGGEHANTQQYA</sequence>
<dbReference type="SMART" id="SM01027">
    <property type="entry name" value="Beta-Casp"/>
    <property type="match status" value="1"/>
</dbReference>
<dbReference type="Pfam" id="PF16661">
    <property type="entry name" value="Lactamase_B_6"/>
    <property type="match status" value="1"/>
</dbReference>
<accession>V6M7T4</accession>
<dbReference type="Pfam" id="PF10996">
    <property type="entry name" value="Beta-Casp"/>
    <property type="match status" value="1"/>
</dbReference>